<comment type="subcellular location">
    <subcellularLocation>
        <location evidence="1">Cell inner membrane</location>
        <topology evidence="1">Single-pass membrane protein</topology>
        <orientation evidence="1">Periplasmic side</orientation>
    </subcellularLocation>
</comment>
<keyword evidence="12" id="KW-1185">Reference proteome</keyword>
<name>A0A5C8GMM1_9BACT</name>
<dbReference type="FunFam" id="3.30.1150.10:FF:000002">
    <property type="entry name" value="Energy transducer TonB"/>
    <property type="match status" value="1"/>
</dbReference>
<dbReference type="InterPro" id="IPR051045">
    <property type="entry name" value="TonB-dependent_transducer"/>
</dbReference>
<evidence type="ECO:0000256" key="8">
    <source>
        <dbReference type="ARBA" id="ARBA00022989"/>
    </source>
</evidence>
<protein>
    <submittedName>
        <fullName evidence="11">TonB family protein</fullName>
    </submittedName>
</protein>
<evidence type="ECO:0000259" key="10">
    <source>
        <dbReference type="PROSITE" id="PS52015"/>
    </source>
</evidence>
<keyword evidence="5" id="KW-0997">Cell inner membrane</keyword>
<dbReference type="Gene3D" id="3.30.1150.10">
    <property type="match status" value="1"/>
</dbReference>
<evidence type="ECO:0000256" key="9">
    <source>
        <dbReference type="ARBA" id="ARBA00023136"/>
    </source>
</evidence>
<dbReference type="InterPro" id="IPR006260">
    <property type="entry name" value="TonB/TolA_C"/>
</dbReference>
<evidence type="ECO:0000256" key="2">
    <source>
        <dbReference type="ARBA" id="ARBA00006555"/>
    </source>
</evidence>
<comment type="caution">
    <text evidence="11">The sequence shown here is derived from an EMBL/GenBank/DDBJ whole genome shotgun (WGS) entry which is preliminary data.</text>
</comment>
<evidence type="ECO:0000313" key="12">
    <source>
        <dbReference type="Proteomes" id="UP000321612"/>
    </source>
</evidence>
<keyword evidence="6" id="KW-0812">Transmembrane</keyword>
<dbReference type="PROSITE" id="PS52015">
    <property type="entry name" value="TONB_CTD"/>
    <property type="match status" value="1"/>
</dbReference>
<gene>
    <name evidence="11" type="ORF">ETF27_01605</name>
</gene>
<dbReference type="Proteomes" id="UP000321612">
    <property type="component" value="Unassembled WGS sequence"/>
</dbReference>
<dbReference type="AlphaFoldDB" id="A0A5C8GMM1"/>
<dbReference type="RefSeq" id="WP_147785382.1">
    <property type="nucleotide sequence ID" value="NZ_SDIK01000011.1"/>
</dbReference>
<dbReference type="GO" id="GO:0015031">
    <property type="term" value="P:protein transport"/>
    <property type="evidence" value="ECO:0007669"/>
    <property type="project" value="UniProtKB-KW"/>
</dbReference>
<dbReference type="InterPro" id="IPR008969">
    <property type="entry name" value="CarboxyPept-like_regulatory"/>
</dbReference>
<feature type="domain" description="TonB C-terminal" evidence="10">
    <location>
        <begin position="291"/>
        <end position="381"/>
    </location>
</feature>
<dbReference type="InterPro" id="IPR037682">
    <property type="entry name" value="TonB_C"/>
</dbReference>
<dbReference type="NCBIfam" id="TIGR01352">
    <property type="entry name" value="tonB_Cterm"/>
    <property type="match status" value="1"/>
</dbReference>
<evidence type="ECO:0000256" key="6">
    <source>
        <dbReference type="ARBA" id="ARBA00022692"/>
    </source>
</evidence>
<dbReference type="Pfam" id="PF13715">
    <property type="entry name" value="CarbopepD_reg_2"/>
    <property type="match status" value="1"/>
</dbReference>
<dbReference type="GO" id="GO:0098797">
    <property type="term" value="C:plasma membrane protein complex"/>
    <property type="evidence" value="ECO:0007669"/>
    <property type="project" value="TreeGrafter"/>
</dbReference>
<dbReference type="Gene3D" id="2.60.40.1120">
    <property type="entry name" value="Carboxypeptidase-like, regulatory domain"/>
    <property type="match status" value="1"/>
</dbReference>
<dbReference type="Pfam" id="PF03544">
    <property type="entry name" value="TonB_C"/>
    <property type="match status" value="1"/>
</dbReference>
<dbReference type="EMBL" id="SDIK01000011">
    <property type="protein sequence ID" value="TXJ63092.1"/>
    <property type="molecule type" value="Genomic_DNA"/>
</dbReference>
<dbReference type="GO" id="GO:0031992">
    <property type="term" value="F:energy transducer activity"/>
    <property type="evidence" value="ECO:0007669"/>
    <property type="project" value="TreeGrafter"/>
</dbReference>
<dbReference type="SUPFAM" id="SSF74653">
    <property type="entry name" value="TolA/TonB C-terminal domain"/>
    <property type="match status" value="1"/>
</dbReference>
<organism evidence="11 12">
    <name type="scientific">Prevotella brunnea</name>
    <dbReference type="NCBI Taxonomy" id="2508867"/>
    <lineage>
        <taxon>Bacteria</taxon>
        <taxon>Pseudomonadati</taxon>
        <taxon>Bacteroidota</taxon>
        <taxon>Bacteroidia</taxon>
        <taxon>Bacteroidales</taxon>
        <taxon>Prevotellaceae</taxon>
        <taxon>Prevotella</taxon>
    </lineage>
</organism>
<accession>A0A5C8GMM1</accession>
<evidence type="ECO:0000256" key="7">
    <source>
        <dbReference type="ARBA" id="ARBA00022927"/>
    </source>
</evidence>
<dbReference type="PANTHER" id="PTHR33446">
    <property type="entry name" value="PROTEIN TONB-RELATED"/>
    <property type="match status" value="1"/>
</dbReference>
<keyword evidence="4" id="KW-1003">Cell membrane</keyword>
<proteinExistence type="inferred from homology"/>
<keyword evidence="7" id="KW-0653">Protein transport</keyword>
<keyword evidence="3" id="KW-0813">Transport</keyword>
<keyword evidence="9" id="KW-0472">Membrane</keyword>
<evidence type="ECO:0000256" key="5">
    <source>
        <dbReference type="ARBA" id="ARBA00022519"/>
    </source>
</evidence>
<keyword evidence="8" id="KW-1133">Transmembrane helix</keyword>
<dbReference type="OrthoDB" id="1096764at2"/>
<comment type="similarity">
    <text evidence="2">Belongs to the TonB family.</text>
</comment>
<evidence type="ECO:0000256" key="3">
    <source>
        <dbReference type="ARBA" id="ARBA00022448"/>
    </source>
</evidence>
<evidence type="ECO:0000313" key="11">
    <source>
        <dbReference type="EMBL" id="TXJ63092.1"/>
    </source>
</evidence>
<dbReference type="PANTHER" id="PTHR33446:SF2">
    <property type="entry name" value="PROTEIN TONB"/>
    <property type="match status" value="1"/>
</dbReference>
<sequence length="381" mass="41830">MATRGRNICNTLKAIRKQIADANKIDYSPEECHFKGECKGTCPKCEQDVKDLEYELRLRQMAGKTIKVAGVALGITALATSATSCSTQKGYNSFTLTSSTAATSTSSTSSTPEKIIPIRFREYTADDSTLLQEKEALNKKGVLFVQGHVIDDEDEEPIVGAYIIAKLSGKKTISNRKGNFTLEVSPNDTISVEYVGMQNRAIKLTEMSQEKLNIITLAEDERYLGEMVAGIVPVEVAYPIVKKDKSSKKSRQEKKSKLGKTAIIQPAVNSDSTESSKLFGEAIEEMASFPGGSVALMQYIKDNVRYPKECQEGAATGRVIVGFTVNEDGSLSDIKVMRSITPKLDKEAIRVVKSMPKWNPAKQNGKAVKSKYTIPVNFRIE</sequence>
<dbReference type="SUPFAM" id="SSF49464">
    <property type="entry name" value="Carboxypeptidase regulatory domain-like"/>
    <property type="match status" value="1"/>
</dbReference>
<evidence type="ECO:0000256" key="1">
    <source>
        <dbReference type="ARBA" id="ARBA00004383"/>
    </source>
</evidence>
<dbReference type="GO" id="GO:0055085">
    <property type="term" value="P:transmembrane transport"/>
    <property type="evidence" value="ECO:0007669"/>
    <property type="project" value="InterPro"/>
</dbReference>
<reference evidence="12" key="1">
    <citation type="submission" date="2019-05" db="EMBL/GenBank/DDBJ databases">
        <title>Prevotella brunnea sp. nov., isolated from a wound of a patient.</title>
        <authorList>
            <person name="Buhl M."/>
        </authorList>
    </citation>
    <scope>NUCLEOTIDE SEQUENCE [LARGE SCALE GENOMIC DNA]</scope>
    <source>
        <strain evidence="12">A2672</strain>
    </source>
</reference>
<evidence type="ECO:0000256" key="4">
    <source>
        <dbReference type="ARBA" id="ARBA00022475"/>
    </source>
</evidence>